<dbReference type="EMBL" id="CAJOBB010027720">
    <property type="protein sequence ID" value="CAF4424933.1"/>
    <property type="molecule type" value="Genomic_DNA"/>
</dbReference>
<proteinExistence type="predicted"/>
<reference evidence="1" key="1">
    <citation type="submission" date="2021-02" db="EMBL/GenBank/DDBJ databases">
        <authorList>
            <person name="Nowell W R."/>
        </authorList>
    </citation>
    <scope>NUCLEOTIDE SEQUENCE</scope>
</reference>
<name>A0A820QM75_9BILA</name>
<accession>A0A820QM75</accession>
<organism evidence="1 2">
    <name type="scientific">Adineta steineri</name>
    <dbReference type="NCBI Taxonomy" id="433720"/>
    <lineage>
        <taxon>Eukaryota</taxon>
        <taxon>Metazoa</taxon>
        <taxon>Spiralia</taxon>
        <taxon>Gnathifera</taxon>
        <taxon>Rotifera</taxon>
        <taxon>Eurotatoria</taxon>
        <taxon>Bdelloidea</taxon>
        <taxon>Adinetida</taxon>
        <taxon>Adinetidae</taxon>
        <taxon>Adineta</taxon>
    </lineage>
</organism>
<feature type="non-terminal residue" evidence="1">
    <location>
        <position position="1"/>
    </location>
</feature>
<evidence type="ECO:0000313" key="2">
    <source>
        <dbReference type="Proteomes" id="UP000663868"/>
    </source>
</evidence>
<protein>
    <submittedName>
        <fullName evidence="1">Uncharacterized protein</fullName>
    </submittedName>
</protein>
<gene>
    <name evidence="1" type="ORF">KXQ929_LOCUS52427</name>
</gene>
<evidence type="ECO:0000313" key="1">
    <source>
        <dbReference type="EMBL" id="CAF4424933.1"/>
    </source>
</evidence>
<sequence>INFKPHRLRINRAGTICLIVGIVSRHTPFRS</sequence>
<dbReference type="Proteomes" id="UP000663868">
    <property type="component" value="Unassembled WGS sequence"/>
</dbReference>
<comment type="caution">
    <text evidence="1">The sequence shown here is derived from an EMBL/GenBank/DDBJ whole genome shotgun (WGS) entry which is preliminary data.</text>
</comment>
<dbReference type="AlphaFoldDB" id="A0A820QM75"/>